<keyword evidence="11" id="KW-1185">Reference proteome</keyword>
<evidence type="ECO:0000256" key="5">
    <source>
        <dbReference type="ARBA" id="ARBA00022801"/>
    </source>
</evidence>
<dbReference type="SUPFAM" id="SSF56300">
    <property type="entry name" value="Metallo-dependent phosphatases"/>
    <property type="match status" value="1"/>
</dbReference>
<keyword evidence="5 7" id="KW-0378">Hydrolase</keyword>
<evidence type="ECO:0000313" key="10">
    <source>
        <dbReference type="EMBL" id="SMG26101.1"/>
    </source>
</evidence>
<dbReference type="Pfam" id="PF00149">
    <property type="entry name" value="Metallophos"/>
    <property type="match status" value="1"/>
</dbReference>
<accession>A0A1X7JFU7</accession>
<evidence type="ECO:0000259" key="9">
    <source>
        <dbReference type="Pfam" id="PF12320"/>
    </source>
</evidence>
<evidence type="ECO:0000256" key="2">
    <source>
        <dbReference type="ARBA" id="ARBA00011322"/>
    </source>
</evidence>
<keyword evidence="4 7" id="KW-0540">Nuclease</keyword>
<feature type="domain" description="Nuclease SbcCD subunit D C-terminal" evidence="9">
    <location>
        <begin position="284"/>
        <end position="371"/>
    </location>
</feature>
<dbReference type="InterPro" id="IPR041796">
    <property type="entry name" value="Mre11_N"/>
</dbReference>
<keyword evidence="6 7" id="KW-0269">Exonuclease</keyword>
<dbReference type="InterPro" id="IPR026843">
    <property type="entry name" value="SbcD_C"/>
</dbReference>
<evidence type="ECO:0000256" key="7">
    <source>
        <dbReference type="RuleBase" id="RU363069"/>
    </source>
</evidence>
<comment type="function">
    <text evidence="7">SbcCD cleaves DNA hairpin structures. These structures can inhibit DNA replication and are intermediates in certain DNA recombination reactions. The complex acts as a 3'-&gt;5' double strand exonuclease that can open hairpins. It also has a 5' single-strand endonuclease activity.</text>
</comment>
<keyword evidence="7" id="KW-0233">DNA recombination</keyword>
<dbReference type="GO" id="GO:0008408">
    <property type="term" value="F:3'-5' exonuclease activity"/>
    <property type="evidence" value="ECO:0007669"/>
    <property type="project" value="InterPro"/>
</dbReference>
<dbReference type="AlphaFoldDB" id="A0A1X7JFU7"/>
<dbReference type="OrthoDB" id="9773856at2"/>
<dbReference type="Proteomes" id="UP000193244">
    <property type="component" value="Unassembled WGS sequence"/>
</dbReference>
<evidence type="ECO:0000256" key="3">
    <source>
        <dbReference type="ARBA" id="ARBA00013365"/>
    </source>
</evidence>
<evidence type="ECO:0000256" key="1">
    <source>
        <dbReference type="ARBA" id="ARBA00010555"/>
    </source>
</evidence>
<dbReference type="InterPro" id="IPR029052">
    <property type="entry name" value="Metallo-depent_PP-like"/>
</dbReference>
<dbReference type="STRING" id="150121.SAMN06296010_1290"/>
<name>A0A1X7JFU7_9MICO</name>
<keyword evidence="7" id="KW-0255">Endonuclease</keyword>
<dbReference type="GO" id="GO:0006260">
    <property type="term" value="P:DNA replication"/>
    <property type="evidence" value="ECO:0007669"/>
    <property type="project" value="UniProtKB-KW"/>
</dbReference>
<evidence type="ECO:0000259" key="8">
    <source>
        <dbReference type="Pfam" id="PF00149"/>
    </source>
</evidence>
<comment type="subunit">
    <text evidence="2 7">Heterodimer of SbcC and SbcD.</text>
</comment>
<gene>
    <name evidence="7" type="primary">sbcD</name>
    <name evidence="10" type="ORF">SAMN06296010_1290</name>
</gene>
<evidence type="ECO:0000256" key="6">
    <source>
        <dbReference type="ARBA" id="ARBA00022839"/>
    </source>
</evidence>
<dbReference type="RefSeq" id="WP_085484183.1">
    <property type="nucleotide sequence ID" value="NZ_FXAY01000002.1"/>
</dbReference>
<organism evidence="10 11">
    <name type="scientific">Agreia pratensis</name>
    <dbReference type="NCBI Taxonomy" id="150121"/>
    <lineage>
        <taxon>Bacteria</taxon>
        <taxon>Bacillati</taxon>
        <taxon>Actinomycetota</taxon>
        <taxon>Actinomycetes</taxon>
        <taxon>Micrococcales</taxon>
        <taxon>Microbacteriaceae</taxon>
        <taxon>Agreia</taxon>
    </lineage>
</organism>
<proteinExistence type="inferred from homology"/>
<dbReference type="PANTHER" id="PTHR30337:SF0">
    <property type="entry name" value="NUCLEASE SBCCD SUBUNIT D"/>
    <property type="match status" value="1"/>
</dbReference>
<dbReference type="InterPro" id="IPR004843">
    <property type="entry name" value="Calcineurin-like_PHP"/>
</dbReference>
<dbReference type="InterPro" id="IPR050535">
    <property type="entry name" value="DNA_Repair-Maintenance_Comp"/>
</dbReference>
<dbReference type="GO" id="GO:0004519">
    <property type="term" value="F:endonuclease activity"/>
    <property type="evidence" value="ECO:0007669"/>
    <property type="project" value="UniProtKB-KW"/>
</dbReference>
<comment type="similarity">
    <text evidence="1 7">Belongs to the SbcD family.</text>
</comment>
<dbReference type="CDD" id="cd00840">
    <property type="entry name" value="MPP_Mre11_N"/>
    <property type="match status" value="1"/>
</dbReference>
<sequence>MRILHTSDWHIGRTFHGHSTLENLSTVLDALTAVVREKSVDVVVVAGDIFDSATPAREAFDVLSRAIRQIREAGAYVVITSGNHDSATRLGFQSEWAGLAGIHVITRPDQFDEPVVIDDAYGPVLFYGIPYLEPALVRHLYPGVEMRRHAQVLGYAMQRIREDIARRDGARSVVLSHAFVVNVAGAAGGLGARAVGAASSEASDVERDITAGGLDLVSVDVFDGPDYVALGHIHGRSTLTPAIRYSGAPLHYSFGEATKPRGAWLVELDAAGLDTVEWVDLPVPRPLTVLTGELAELLADPSHASAEGHFVSVVLTDQVRPIDGMRRIQTRFPHAVALTHQPAVVAELQAASYSERLHARSDSEVVAGFLEFVRNGVGPTDAESELIVEVIAEQAAQESTA</sequence>
<dbReference type="PANTHER" id="PTHR30337">
    <property type="entry name" value="COMPONENT OF ATP-DEPENDENT DSDNA EXONUCLEASE"/>
    <property type="match status" value="1"/>
</dbReference>
<dbReference type="Gene3D" id="3.60.21.10">
    <property type="match status" value="1"/>
</dbReference>
<dbReference type="EMBL" id="FXAY01000002">
    <property type="protein sequence ID" value="SMG26101.1"/>
    <property type="molecule type" value="Genomic_DNA"/>
</dbReference>
<feature type="domain" description="Calcineurin-like phosphoesterase" evidence="8">
    <location>
        <begin position="1"/>
        <end position="234"/>
    </location>
</feature>
<dbReference type="InterPro" id="IPR004593">
    <property type="entry name" value="SbcD"/>
</dbReference>
<reference evidence="11" key="1">
    <citation type="submission" date="2017-04" db="EMBL/GenBank/DDBJ databases">
        <authorList>
            <person name="Varghese N."/>
            <person name="Submissions S."/>
        </authorList>
    </citation>
    <scope>NUCLEOTIDE SEQUENCE [LARGE SCALE GENOMIC DNA]</scope>
    <source>
        <strain evidence="11">VKM Ac-2510</strain>
    </source>
</reference>
<dbReference type="GO" id="GO:0006310">
    <property type="term" value="P:DNA recombination"/>
    <property type="evidence" value="ECO:0007669"/>
    <property type="project" value="UniProtKB-KW"/>
</dbReference>
<protein>
    <recommendedName>
        <fullName evidence="3 7">Nuclease SbcCD subunit D</fullName>
    </recommendedName>
</protein>
<dbReference type="Pfam" id="PF12320">
    <property type="entry name" value="SbcD_C"/>
    <property type="match status" value="1"/>
</dbReference>
<evidence type="ECO:0000313" key="11">
    <source>
        <dbReference type="Proteomes" id="UP000193244"/>
    </source>
</evidence>
<keyword evidence="7" id="KW-0235">DNA replication</keyword>
<dbReference type="NCBIfam" id="TIGR00619">
    <property type="entry name" value="sbcd"/>
    <property type="match status" value="1"/>
</dbReference>
<evidence type="ECO:0000256" key="4">
    <source>
        <dbReference type="ARBA" id="ARBA00022722"/>
    </source>
</evidence>